<dbReference type="NCBIfam" id="NF001195">
    <property type="entry name" value="PRK00162.1"/>
    <property type="match status" value="1"/>
</dbReference>
<reference evidence="5 6" key="1">
    <citation type="submission" date="2018-07" db="EMBL/GenBank/DDBJ databases">
        <title>Motiliproteus coralliicola sp. nov., a bacterium isolated from Coral.</title>
        <authorList>
            <person name="Wang G."/>
        </authorList>
    </citation>
    <scope>NUCLEOTIDE SEQUENCE [LARGE SCALE GENOMIC DNA]</scope>
    <source>
        <strain evidence="5 6">C34</strain>
    </source>
</reference>
<dbReference type="EMBL" id="QQOH01000003">
    <property type="protein sequence ID" value="RDE19871.1"/>
    <property type="molecule type" value="Genomic_DNA"/>
</dbReference>
<comment type="catalytic activity">
    <reaction evidence="3">
        <text>thiosulfate + [thioredoxin]-dithiol = [thioredoxin]-disulfide + hydrogen sulfide + sulfite + 2 H(+)</text>
        <dbReference type="Rhea" id="RHEA:83859"/>
        <dbReference type="Rhea" id="RHEA-COMP:10698"/>
        <dbReference type="Rhea" id="RHEA-COMP:10700"/>
        <dbReference type="ChEBI" id="CHEBI:15378"/>
        <dbReference type="ChEBI" id="CHEBI:17359"/>
        <dbReference type="ChEBI" id="CHEBI:29919"/>
        <dbReference type="ChEBI" id="CHEBI:29950"/>
        <dbReference type="ChEBI" id="CHEBI:33542"/>
        <dbReference type="ChEBI" id="CHEBI:50058"/>
    </reaction>
</comment>
<dbReference type="SMART" id="SM00450">
    <property type="entry name" value="RHOD"/>
    <property type="match status" value="1"/>
</dbReference>
<dbReference type="InterPro" id="IPR023695">
    <property type="entry name" value="Thiosulf_sulfurTrfase"/>
</dbReference>
<keyword evidence="2 3" id="KW-0808">Transferase</keyword>
<dbReference type="OrthoDB" id="9811849at2"/>
<comment type="catalytic activity">
    <reaction evidence="3">
        <text>thiosulfate + hydrogen cyanide = thiocyanate + sulfite + 2 H(+)</text>
        <dbReference type="Rhea" id="RHEA:16881"/>
        <dbReference type="ChEBI" id="CHEBI:15378"/>
        <dbReference type="ChEBI" id="CHEBI:17359"/>
        <dbReference type="ChEBI" id="CHEBI:18022"/>
        <dbReference type="ChEBI" id="CHEBI:18407"/>
        <dbReference type="ChEBI" id="CHEBI:33542"/>
        <dbReference type="EC" id="2.8.1.1"/>
    </reaction>
</comment>
<comment type="function">
    <text evidence="3">Transferase that catalyzes the transfer of sulfur from thiosulfate to thiophilic acceptors such as cyanide or dithiols. May function in a CysM-independent thiosulfate assimilation pathway by catalyzing the conversion of thiosulfate to sulfite, which can then be used for L-cysteine biosynthesis.</text>
</comment>
<evidence type="ECO:0000313" key="5">
    <source>
        <dbReference type="EMBL" id="RDE19871.1"/>
    </source>
</evidence>
<dbReference type="Gene3D" id="3.40.250.10">
    <property type="entry name" value="Rhodanese-like domain"/>
    <property type="match status" value="1"/>
</dbReference>
<dbReference type="Pfam" id="PF00581">
    <property type="entry name" value="Rhodanese"/>
    <property type="match status" value="1"/>
</dbReference>
<dbReference type="GO" id="GO:0103041">
    <property type="term" value="F:thiosulfate-thioredoxin sulfurtransferase activity"/>
    <property type="evidence" value="ECO:0007669"/>
    <property type="project" value="RHEA"/>
</dbReference>
<keyword evidence="6" id="KW-1185">Reference proteome</keyword>
<evidence type="ECO:0000313" key="6">
    <source>
        <dbReference type="Proteomes" id="UP000253769"/>
    </source>
</evidence>
<gene>
    <name evidence="3" type="primary">glpE</name>
    <name evidence="5" type="ORF">DV711_13460</name>
</gene>
<dbReference type="EC" id="2.8.1.1" evidence="3"/>
<dbReference type="SUPFAM" id="SSF52821">
    <property type="entry name" value="Rhodanese/Cell cycle control phosphatase"/>
    <property type="match status" value="1"/>
</dbReference>
<evidence type="ECO:0000256" key="2">
    <source>
        <dbReference type="ARBA" id="ARBA00022679"/>
    </source>
</evidence>
<dbReference type="InterPro" id="IPR001307">
    <property type="entry name" value="Thiosulphate_STrfase_CS"/>
</dbReference>
<name>A0A369WEU3_9GAMM</name>
<dbReference type="CDD" id="cd01444">
    <property type="entry name" value="GlpE_ST"/>
    <property type="match status" value="1"/>
</dbReference>
<dbReference type="Proteomes" id="UP000253769">
    <property type="component" value="Unassembled WGS sequence"/>
</dbReference>
<comment type="subcellular location">
    <subcellularLocation>
        <location evidence="3">Cytoplasm</location>
    </subcellularLocation>
</comment>
<protein>
    <recommendedName>
        <fullName evidence="3">Thiosulfate sulfurtransferase GlpE</fullName>
        <ecNumber evidence="3">2.8.1.1</ecNumber>
    </recommendedName>
</protein>
<dbReference type="InterPro" id="IPR001763">
    <property type="entry name" value="Rhodanese-like_dom"/>
</dbReference>
<dbReference type="InterPro" id="IPR036873">
    <property type="entry name" value="Rhodanese-like_dom_sf"/>
</dbReference>
<comment type="caution">
    <text evidence="5">The sequence shown here is derived from an EMBL/GenBank/DDBJ whole genome shotgun (WGS) entry which is preliminary data.</text>
</comment>
<dbReference type="InterPro" id="IPR050229">
    <property type="entry name" value="GlpE_sulfurtransferase"/>
</dbReference>
<dbReference type="GO" id="GO:0005737">
    <property type="term" value="C:cytoplasm"/>
    <property type="evidence" value="ECO:0007669"/>
    <property type="project" value="UniProtKB-SubCell"/>
</dbReference>
<organism evidence="5 6">
    <name type="scientific">Motiliproteus coralliicola</name>
    <dbReference type="NCBI Taxonomy" id="2283196"/>
    <lineage>
        <taxon>Bacteria</taxon>
        <taxon>Pseudomonadati</taxon>
        <taxon>Pseudomonadota</taxon>
        <taxon>Gammaproteobacteria</taxon>
        <taxon>Oceanospirillales</taxon>
        <taxon>Oceanospirillaceae</taxon>
        <taxon>Motiliproteus</taxon>
    </lineage>
</organism>
<comment type="similarity">
    <text evidence="3">Belongs to the GlpE family.</text>
</comment>
<dbReference type="HAMAP" id="MF_01009">
    <property type="entry name" value="Thiosulf_sulfurtr"/>
    <property type="match status" value="1"/>
</dbReference>
<keyword evidence="1 3" id="KW-0963">Cytoplasm</keyword>
<sequence>MTEFEQIDAQRAKALIDQGAALADIRDPESFSRAHIPGAVHLGNSNLQQFVEESDLDLPLVVYCYHGLSSQSAAQFLISRGFEEVYSLAGGFEGWQQQFPQHCQPASDPS</sequence>
<dbReference type="PROSITE" id="PS00380">
    <property type="entry name" value="RHODANESE_1"/>
    <property type="match status" value="1"/>
</dbReference>
<evidence type="ECO:0000256" key="3">
    <source>
        <dbReference type="HAMAP-Rule" id="MF_01009"/>
    </source>
</evidence>
<dbReference type="PROSITE" id="PS50206">
    <property type="entry name" value="RHODANESE_3"/>
    <property type="match status" value="1"/>
</dbReference>
<feature type="domain" description="Rhodanese" evidence="4">
    <location>
        <begin position="16"/>
        <end position="104"/>
    </location>
</feature>
<accession>A0A369WEU3</accession>
<proteinExistence type="inferred from homology"/>
<dbReference type="GO" id="GO:0004792">
    <property type="term" value="F:thiosulfate-cyanide sulfurtransferase activity"/>
    <property type="evidence" value="ECO:0007669"/>
    <property type="project" value="UniProtKB-UniRule"/>
</dbReference>
<dbReference type="PANTHER" id="PTHR43031:SF6">
    <property type="entry name" value="THIOSULFATE SULFURTRANSFERASE GLPE"/>
    <property type="match status" value="1"/>
</dbReference>
<dbReference type="PANTHER" id="PTHR43031">
    <property type="entry name" value="FAD-DEPENDENT OXIDOREDUCTASE"/>
    <property type="match status" value="1"/>
</dbReference>
<dbReference type="AlphaFoldDB" id="A0A369WEU3"/>
<dbReference type="RefSeq" id="WP_114696216.1">
    <property type="nucleotide sequence ID" value="NZ_QQOH01000003.1"/>
</dbReference>
<evidence type="ECO:0000259" key="4">
    <source>
        <dbReference type="PROSITE" id="PS50206"/>
    </source>
</evidence>
<feature type="active site" description="Cysteine persulfide intermediate" evidence="3">
    <location>
        <position position="64"/>
    </location>
</feature>
<evidence type="ECO:0000256" key="1">
    <source>
        <dbReference type="ARBA" id="ARBA00022490"/>
    </source>
</evidence>